<organism evidence="1 2">
    <name type="scientific">Coccidioides immitis (strain RS)</name>
    <name type="common">Valley fever fungus</name>
    <dbReference type="NCBI Taxonomy" id="246410"/>
    <lineage>
        <taxon>Eukaryota</taxon>
        <taxon>Fungi</taxon>
        <taxon>Dikarya</taxon>
        <taxon>Ascomycota</taxon>
        <taxon>Pezizomycotina</taxon>
        <taxon>Eurotiomycetes</taxon>
        <taxon>Eurotiomycetidae</taxon>
        <taxon>Onygenales</taxon>
        <taxon>Onygenaceae</taxon>
        <taxon>Coccidioides</taxon>
    </lineage>
</organism>
<protein>
    <submittedName>
        <fullName evidence="1">Uncharacterized protein</fullName>
    </submittedName>
</protein>
<evidence type="ECO:0000313" key="2">
    <source>
        <dbReference type="Proteomes" id="UP000001261"/>
    </source>
</evidence>
<dbReference type="AlphaFoldDB" id="J3KIV1"/>
<reference evidence="2" key="2">
    <citation type="journal article" date="2010" name="Genome Res.">
        <title>Population genomic sequencing of Coccidioides fungi reveals recent hybridization and transposon control.</title>
        <authorList>
            <person name="Neafsey D.E."/>
            <person name="Barker B.M."/>
            <person name="Sharpton T.J."/>
            <person name="Stajich J.E."/>
            <person name="Park D.J."/>
            <person name="Whiston E."/>
            <person name="Hung C.-Y."/>
            <person name="McMahan C."/>
            <person name="White J."/>
            <person name="Sykes S."/>
            <person name="Heiman D."/>
            <person name="Young S."/>
            <person name="Zeng Q."/>
            <person name="Abouelleil A."/>
            <person name="Aftuck L."/>
            <person name="Bessette D."/>
            <person name="Brown A."/>
            <person name="FitzGerald M."/>
            <person name="Lui A."/>
            <person name="Macdonald J.P."/>
            <person name="Priest M."/>
            <person name="Orbach M.J."/>
            <person name="Galgiani J.N."/>
            <person name="Kirkland T.N."/>
            <person name="Cole G.T."/>
            <person name="Birren B.W."/>
            <person name="Henn M.R."/>
            <person name="Taylor J.W."/>
            <person name="Rounsley S.D."/>
        </authorList>
    </citation>
    <scope>GENOME REANNOTATION</scope>
    <source>
        <strain evidence="2">RS</strain>
    </source>
</reference>
<proteinExistence type="predicted"/>
<evidence type="ECO:0000313" key="1">
    <source>
        <dbReference type="EMBL" id="EAS35926.3"/>
    </source>
</evidence>
<dbReference type="EMBL" id="GG704911">
    <property type="protein sequence ID" value="EAS35926.3"/>
    <property type="molecule type" value="Genomic_DNA"/>
</dbReference>
<reference evidence="2" key="1">
    <citation type="journal article" date="2009" name="Genome Res.">
        <title>Comparative genomic analyses of the human fungal pathogens Coccidioides and their relatives.</title>
        <authorList>
            <person name="Sharpton T.J."/>
            <person name="Stajich J.E."/>
            <person name="Rounsley S.D."/>
            <person name="Gardner M.J."/>
            <person name="Wortman J.R."/>
            <person name="Jordar V.S."/>
            <person name="Maiti R."/>
            <person name="Kodira C.D."/>
            <person name="Neafsey D.E."/>
            <person name="Zeng Q."/>
            <person name="Hung C.-Y."/>
            <person name="McMahan C."/>
            <person name="Muszewska A."/>
            <person name="Grynberg M."/>
            <person name="Mandel M.A."/>
            <person name="Kellner E.M."/>
            <person name="Barker B.M."/>
            <person name="Galgiani J.N."/>
            <person name="Orbach M.J."/>
            <person name="Kirkland T.N."/>
            <person name="Cole G.T."/>
            <person name="Henn M.R."/>
            <person name="Birren B.W."/>
            <person name="Taylor J.W."/>
        </authorList>
    </citation>
    <scope>NUCLEOTIDE SEQUENCE [LARGE SCALE GENOMIC DNA]</scope>
    <source>
        <strain evidence="2">RS</strain>
    </source>
</reference>
<dbReference type="InParanoid" id="J3KIV1"/>
<dbReference type="KEGG" id="cim:CIMG_01280"/>
<dbReference type="GeneID" id="4567392"/>
<dbReference type="RefSeq" id="XP_001247509.2">
    <property type="nucleotide sequence ID" value="XM_001247508.2"/>
</dbReference>
<keyword evidence="2" id="KW-1185">Reference proteome</keyword>
<name>J3KIV1_COCIM</name>
<gene>
    <name evidence="1" type="ORF">CIMG_01280</name>
</gene>
<accession>J3KIV1</accession>
<dbReference type="VEuPathDB" id="FungiDB:CIMG_01280"/>
<dbReference type="Proteomes" id="UP000001261">
    <property type="component" value="Unassembled WGS sequence"/>
</dbReference>
<sequence length="192" mass="22176">MTKPRTHSPVSWFQPYMNLIWVSAKTYKARANPVEISSFGSKRACLLRRSHQIRRLWHLAILDNLEIHTISPSGFWLVPFYETLVPGSKDEQEPTKGTLAMGMRFVRWFESHKIVGWKRNGVDQIERGLLFYETKTFPGPLNTSDAEACEPWLLAFSFWASTKESLGKFKLVRAVRHKIPFLDADGGKTEFM</sequence>